<evidence type="ECO:0000256" key="4">
    <source>
        <dbReference type="ARBA" id="ARBA00022833"/>
    </source>
</evidence>
<dbReference type="Proteomes" id="UP000615446">
    <property type="component" value="Unassembled WGS sequence"/>
</dbReference>
<dbReference type="NCBIfam" id="NF008035">
    <property type="entry name" value="PRK10767.1"/>
    <property type="match status" value="1"/>
</dbReference>
<dbReference type="PRINTS" id="PR00625">
    <property type="entry name" value="JDOMAIN"/>
</dbReference>
<dbReference type="GO" id="GO:0005737">
    <property type="term" value="C:cytoplasm"/>
    <property type="evidence" value="ECO:0007669"/>
    <property type="project" value="TreeGrafter"/>
</dbReference>
<dbReference type="Pfam" id="PF00226">
    <property type="entry name" value="DnaJ"/>
    <property type="match status" value="1"/>
</dbReference>
<dbReference type="PANTHER" id="PTHR43096:SF52">
    <property type="entry name" value="DNAJ HOMOLOG 1, MITOCHONDRIAL-RELATED"/>
    <property type="match status" value="1"/>
</dbReference>
<evidence type="ECO:0000313" key="11">
    <source>
        <dbReference type="Proteomes" id="UP000615446"/>
    </source>
</evidence>
<keyword evidence="1 7" id="KW-0479">Metal-binding</keyword>
<keyword evidence="5" id="KW-0143">Chaperone</keyword>
<dbReference type="FunFam" id="2.10.230.10:FF:000001">
    <property type="entry name" value="DnaJ subfamily A member 2"/>
    <property type="match status" value="1"/>
</dbReference>
<dbReference type="InterPro" id="IPR036869">
    <property type="entry name" value="J_dom_sf"/>
</dbReference>
<reference evidence="10" key="1">
    <citation type="submission" date="2019-10" db="EMBL/GenBank/DDBJ databases">
        <title>Conservation and host-specific expression of non-tandemly repeated heterogenous ribosome RNA gene in arbuscular mycorrhizal fungi.</title>
        <authorList>
            <person name="Maeda T."/>
            <person name="Kobayashi Y."/>
            <person name="Nakagawa T."/>
            <person name="Ezawa T."/>
            <person name="Yamaguchi K."/>
            <person name="Bino T."/>
            <person name="Nishimoto Y."/>
            <person name="Shigenobu S."/>
            <person name="Kawaguchi M."/>
        </authorList>
    </citation>
    <scope>NUCLEOTIDE SEQUENCE</scope>
    <source>
        <strain evidence="10">HR1</strain>
    </source>
</reference>
<dbReference type="CDD" id="cd10747">
    <property type="entry name" value="DnaJ_C"/>
    <property type="match status" value="1"/>
</dbReference>
<dbReference type="SUPFAM" id="SSF49493">
    <property type="entry name" value="HSP40/DnaJ peptide-binding domain"/>
    <property type="match status" value="2"/>
</dbReference>
<dbReference type="InterPro" id="IPR036410">
    <property type="entry name" value="HSP_DnaJ_Cys-rich_dom_sf"/>
</dbReference>
<dbReference type="InterPro" id="IPR001305">
    <property type="entry name" value="HSP_DnaJ_Cys-rich_dom"/>
</dbReference>
<dbReference type="GO" id="GO:0008270">
    <property type="term" value="F:zinc ion binding"/>
    <property type="evidence" value="ECO:0007669"/>
    <property type="project" value="UniProtKB-KW"/>
</dbReference>
<dbReference type="Pfam" id="PF00684">
    <property type="entry name" value="DnaJ_CXXCXGXG"/>
    <property type="match status" value="1"/>
</dbReference>
<dbReference type="GO" id="GO:0009408">
    <property type="term" value="P:response to heat"/>
    <property type="evidence" value="ECO:0007669"/>
    <property type="project" value="InterPro"/>
</dbReference>
<proteinExistence type="inferred from homology"/>
<name>A0A8H3L9P5_9GLOM</name>
<gene>
    <name evidence="10" type="ORF">RCL2_000999600</name>
</gene>
<dbReference type="Gene3D" id="2.60.260.20">
    <property type="entry name" value="Urease metallochaperone UreE, N-terminal domain"/>
    <property type="match status" value="2"/>
</dbReference>
<feature type="zinc finger region" description="CR-type" evidence="7">
    <location>
        <begin position="211"/>
        <end position="291"/>
    </location>
</feature>
<dbReference type="SUPFAM" id="SSF46565">
    <property type="entry name" value="Chaperone J-domain"/>
    <property type="match status" value="1"/>
</dbReference>
<organism evidence="10 11">
    <name type="scientific">Rhizophagus clarus</name>
    <dbReference type="NCBI Taxonomy" id="94130"/>
    <lineage>
        <taxon>Eukaryota</taxon>
        <taxon>Fungi</taxon>
        <taxon>Fungi incertae sedis</taxon>
        <taxon>Mucoromycota</taxon>
        <taxon>Glomeromycotina</taxon>
        <taxon>Glomeromycetes</taxon>
        <taxon>Glomerales</taxon>
        <taxon>Glomeraceae</taxon>
        <taxon>Rhizophagus</taxon>
    </lineage>
</organism>
<dbReference type="PROSITE" id="PS51188">
    <property type="entry name" value="ZF_CR"/>
    <property type="match status" value="1"/>
</dbReference>
<evidence type="ECO:0000256" key="6">
    <source>
        <dbReference type="ARBA" id="ARBA00072890"/>
    </source>
</evidence>
<dbReference type="PROSITE" id="PS00636">
    <property type="entry name" value="DNAJ_1"/>
    <property type="match status" value="1"/>
</dbReference>
<dbReference type="NCBIfam" id="TIGR02349">
    <property type="entry name" value="DnaJ_bact"/>
    <property type="match status" value="1"/>
</dbReference>
<dbReference type="GO" id="GO:0005524">
    <property type="term" value="F:ATP binding"/>
    <property type="evidence" value="ECO:0007669"/>
    <property type="project" value="InterPro"/>
</dbReference>
<dbReference type="OrthoDB" id="10256793at2759"/>
<evidence type="ECO:0000259" key="8">
    <source>
        <dbReference type="PROSITE" id="PS50076"/>
    </source>
</evidence>
<keyword evidence="2" id="KW-0677">Repeat</keyword>
<dbReference type="PROSITE" id="PS50076">
    <property type="entry name" value="DNAJ_2"/>
    <property type="match status" value="1"/>
</dbReference>
<evidence type="ECO:0000256" key="3">
    <source>
        <dbReference type="ARBA" id="ARBA00022771"/>
    </source>
</evidence>
<dbReference type="Pfam" id="PF01556">
    <property type="entry name" value="DnaJ_C"/>
    <property type="match status" value="1"/>
</dbReference>
<feature type="domain" description="CR-type" evidence="9">
    <location>
        <begin position="211"/>
        <end position="291"/>
    </location>
</feature>
<dbReference type="PANTHER" id="PTHR43096">
    <property type="entry name" value="DNAJ HOMOLOG 1, MITOCHONDRIAL-RELATED"/>
    <property type="match status" value="1"/>
</dbReference>
<feature type="domain" description="J" evidence="8">
    <location>
        <begin position="82"/>
        <end position="146"/>
    </location>
</feature>
<dbReference type="InterPro" id="IPR001623">
    <property type="entry name" value="DnaJ_domain"/>
</dbReference>
<comment type="caution">
    <text evidence="10">The sequence shown here is derived from an EMBL/GenBank/DDBJ whole genome shotgun (WGS) entry which is preliminary data.</text>
</comment>
<evidence type="ECO:0000256" key="5">
    <source>
        <dbReference type="ARBA" id="ARBA00023186"/>
    </source>
</evidence>
<evidence type="ECO:0000256" key="2">
    <source>
        <dbReference type="ARBA" id="ARBA00022737"/>
    </source>
</evidence>
<dbReference type="EMBL" id="BLAL01000062">
    <property type="protein sequence ID" value="GES82811.1"/>
    <property type="molecule type" value="Genomic_DNA"/>
</dbReference>
<dbReference type="GO" id="GO:0051082">
    <property type="term" value="F:unfolded protein binding"/>
    <property type="evidence" value="ECO:0007669"/>
    <property type="project" value="InterPro"/>
</dbReference>
<dbReference type="GO" id="GO:0031072">
    <property type="term" value="F:heat shock protein binding"/>
    <property type="evidence" value="ECO:0007669"/>
    <property type="project" value="InterPro"/>
</dbReference>
<protein>
    <recommendedName>
        <fullName evidence="6">DnaJ homolog 1, mitochondrial</fullName>
    </recommendedName>
</protein>
<evidence type="ECO:0000259" key="9">
    <source>
        <dbReference type="PROSITE" id="PS51188"/>
    </source>
</evidence>
<dbReference type="InterPro" id="IPR008971">
    <property type="entry name" value="HSP40/DnaJ_pept-bd"/>
</dbReference>
<dbReference type="SUPFAM" id="SSF57938">
    <property type="entry name" value="DnaJ/Hsp40 cysteine-rich domain"/>
    <property type="match status" value="1"/>
</dbReference>
<dbReference type="CDD" id="cd06257">
    <property type="entry name" value="DnaJ"/>
    <property type="match status" value="1"/>
</dbReference>
<dbReference type="FunFam" id="2.60.260.20:FF:000005">
    <property type="entry name" value="Chaperone protein dnaJ 1, mitochondrial"/>
    <property type="match status" value="1"/>
</dbReference>
<sequence>MATTKFNILRSIINYFFSKRCISSSINQTFPVKLNCNRLYHYNIPAFYHNFAKSAPTIGSSFLLSQKRSFHTTEPSRQHKKDLYETLGVDKKASQAEIKKAYYSLAKKYHPDTNKDPTSKEKFVQIQEAYDVLSDEEKRAQYDQFGTTFAEGGPTGAGGFPGFEGFGGFGGSADFFDLFEGFGRRSRSTGFSTGSNIEVGLNISFMDAIKGATKTIMVESIATCKSCKGTGSKGGKRDTCKTCNGTGVQFIQINSGFHMQTTCPECNGKGTKIPVANQCPTCASQGQVKERRPVSVSIPAGVEDGIALRIQRQGNMPLGSGGVPGDLYVRLHVASHEIFKRQGLNIHVDATIPFYTAILGGYIRVPTIDGNVELKVPPGAQPEQQARMKKRGVQQANSNYRGDQIVTFKVTIPKTLTPKQSELIEQFASISEETKSK</sequence>
<dbReference type="GO" id="GO:0042026">
    <property type="term" value="P:protein refolding"/>
    <property type="evidence" value="ECO:0007669"/>
    <property type="project" value="TreeGrafter"/>
</dbReference>
<accession>A0A8H3L9P5</accession>
<evidence type="ECO:0000256" key="7">
    <source>
        <dbReference type="PROSITE-ProRule" id="PRU00546"/>
    </source>
</evidence>
<dbReference type="AlphaFoldDB" id="A0A8H3L9P5"/>
<dbReference type="Gene3D" id="2.10.230.10">
    <property type="entry name" value="Heat shock protein DnaJ, cysteine-rich domain"/>
    <property type="match status" value="1"/>
</dbReference>
<evidence type="ECO:0000256" key="1">
    <source>
        <dbReference type="ARBA" id="ARBA00022723"/>
    </source>
</evidence>
<dbReference type="HAMAP" id="MF_01152">
    <property type="entry name" value="DnaJ"/>
    <property type="match status" value="1"/>
</dbReference>
<evidence type="ECO:0000313" key="10">
    <source>
        <dbReference type="EMBL" id="GES82811.1"/>
    </source>
</evidence>
<dbReference type="CDD" id="cd10719">
    <property type="entry name" value="DnaJ_zf"/>
    <property type="match status" value="1"/>
</dbReference>
<dbReference type="Gene3D" id="1.10.287.110">
    <property type="entry name" value="DnaJ domain"/>
    <property type="match status" value="1"/>
</dbReference>
<dbReference type="SMART" id="SM00271">
    <property type="entry name" value="DnaJ"/>
    <property type="match status" value="1"/>
</dbReference>
<dbReference type="InterPro" id="IPR012724">
    <property type="entry name" value="DnaJ"/>
</dbReference>
<dbReference type="InterPro" id="IPR002939">
    <property type="entry name" value="DnaJ_C"/>
</dbReference>
<keyword evidence="3 7" id="KW-0863">Zinc-finger</keyword>
<keyword evidence="4 7" id="KW-0862">Zinc</keyword>
<dbReference type="InterPro" id="IPR018253">
    <property type="entry name" value="DnaJ_domain_CS"/>
</dbReference>